<evidence type="ECO:0000313" key="2">
    <source>
        <dbReference type="Proteomes" id="UP000177751"/>
    </source>
</evidence>
<dbReference type="Proteomes" id="UP000177751">
    <property type="component" value="Unassembled WGS sequence"/>
</dbReference>
<reference evidence="1 2" key="1">
    <citation type="journal article" date="2016" name="Nat. Commun.">
        <title>Thousands of microbial genomes shed light on interconnected biogeochemical processes in an aquifer system.</title>
        <authorList>
            <person name="Anantharaman K."/>
            <person name="Brown C.T."/>
            <person name="Hug L.A."/>
            <person name="Sharon I."/>
            <person name="Castelle C.J."/>
            <person name="Probst A.J."/>
            <person name="Thomas B.C."/>
            <person name="Singh A."/>
            <person name="Wilkins M.J."/>
            <person name="Karaoz U."/>
            <person name="Brodie E.L."/>
            <person name="Williams K.H."/>
            <person name="Hubbard S.S."/>
            <person name="Banfield J.F."/>
        </authorList>
    </citation>
    <scope>NUCLEOTIDE SEQUENCE [LARGE SCALE GENOMIC DNA]</scope>
</reference>
<protein>
    <submittedName>
        <fullName evidence="1">Uncharacterized protein</fullName>
    </submittedName>
</protein>
<sequence length="181" mass="19793">MFLVYKKSIIKKLKFKNKNMDKSKGSSLVFIFILILIIVVSLAGGAILGVYYQGQQKPTTSTIVQENSEAFAAMPALIGNLNSSIFLPITAHGNVKKIDANKITLNNGQEDFTINVNADADVNKFIADPAQKKATGDSTNYIPQTIKFLDIKVGDTVDIYVKVLQSGQLQGFSVMIYPISK</sequence>
<organism evidence="1 2">
    <name type="scientific">Candidatus Staskawiczbacteria bacterium RIFOXYC1_FULL_38_18</name>
    <dbReference type="NCBI Taxonomy" id="1802229"/>
    <lineage>
        <taxon>Bacteria</taxon>
        <taxon>Candidatus Staskawicziibacteriota</taxon>
    </lineage>
</organism>
<accession>A0A1G2J903</accession>
<gene>
    <name evidence="1" type="ORF">A2401_03595</name>
</gene>
<comment type="caution">
    <text evidence="1">The sequence shown here is derived from an EMBL/GenBank/DDBJ whole genome shotgun (WGS) entry which is preliminary data.</text>
</comment>
<dbReference type="AlphaFoldDB" id="A0A1G2J903"/>
<dbReference type="STRING" id="1802229.A2401_03595"/>
<evidence type="ECO:0000313" key="1">
    <source>
        <dbReference type="EMBL" id="OGZ83564.1"/>
    </source>
</evidence>
<proteinExistence type="predicted"/>
<dbReference type="EMBL" id="MHPP01000032">
    <property type="protein sequence ID" value="OGZ83564.1"/>
    <property type="molecule type" value="Genomic_DNA"/>
</dbReference>
<name>A0A1G2J903_9BACT</name>